<evidence type="ECO:0000313" key="3">
    <source>
        <dbReference type="Proteomes" id="UP001140979"/>
    </source>
</evidence>
<name>A0A9X4ETG5_9VIBR</name>
<organism evidence="2 3">
    <name type="scientific">Vibrio aestuarianus</name>
    <dbReference type="NCBI Taxonomy" id="28171"/>
    <lineage>
        <taxon>Bacteria</taxon>
        <taxon>Pseudomonadati</taxon>
        <taxon>Pseudomonadota</taxon>
        <taxon>Gammaproteobacteria</taxon>
        <taxon>Vibrionales</taxon>
        <taxon>Vibrionaceae</taxon>
        <taxon>Vibrio</taxon>
    </lineage>
</organism>
<dbReference type="AlphaFoldDB" id="A0A9X4ETG5"/>
<sequence>MRHAWLLTCVALVGSASYWWIKPEHSVVVPVQAVVSQVQLSESKASLTKALSSQNQDEALLLSKGGNDASDPVSQLEENLKTALGSVLRQNIEHFWQQCRHQQNFELQLDQLRENLSPERLELVATYWQKQTQRDALFGEDFMSQDTELVDKIASVKAIDQQVWGQQADILFADQYAYYDLIQLQDESVGYSSVEEASQRITQRLTQYENQWSSLSLSTNNARYEQALRLIPEHFSLEQRGELQQRLAEFYLNEQERGEIVQRQVEEKVQAQQIENYQQALAQLNDTLSEQRKTQFSSLTAEQWLQHVAQKRYEFRHAFFAND</sequence>
<proteinExistence type="predicted"/>
<protein>
    <recommendedName>
        <fullName evidence="4">Chromosome segregation ATPase</fullName>
    </recommendedName>
</protein>
<gene>
    <name evidence="2" type="ORF">L9W94_03710</name>
</gene>
<comment type="caution">
    <text evidence="2">The sequence shown here is derived from an EMBL/GenBank/DDBJ whole genome shotgun (WGS) entry which is preliminary data.</text>
</comment>
<evidence type="ECO:0000256" key="1">
    <source>
        <dbReference type="SAM" id="Coils"/>
    </source>
</evidence>
<dbReference type="EMBL" id="JAKNBA010000004">
    <property type="protein sequence ID" value="MDE1241266.1"/>
    <property type="molecule type" value="Genomic_DNA"/>
</dbReference>
<feature type="coiled-coil region" evidence="1">
    <location>
        <begin position="267"/>
        <end position="294"/>
    </location>
</feature>
<evidence type="ECO:0000313" key="2">
    <source>
        <dbReference type="EMBL" id="MDE1241266.1"/>
    </source>
</evidence>
<dbReference type="RefSeq" id="WP_274682675.1">
    <property type="nucleotide sequence ID" value="NZ_JAKNBA010000004.1"/>
</dbReference>
<evidence type="ECO:0008006" key="4">
    <source>
        <dbReference type="Google" id="ProtNLM"/>
    </source>
</evidence>
<reference evidence="2" key="1">
    <citation type="submission" date="2022-02" db="EMBL/GenBank/DDBJ databases">
        <title>Emergence and expansion in Europe of a Vibrio aestuarianus clonal complex pathogenic for oysters.</title>
        <authorList>
            <person name="Mesnil A."/>
            <person name="Travers M.-A."/>
        </authorList>
    </citation>
    <scope>NUCLEOTIDE SEQUENCE</scope>
    <source>
        <strain evidence="2">19_064_11T1</strain>
    </source>
</reference>
<dbReference type="Proteomes" id="UP001140979">
    <property type="component" value="Unassembled WGS sequence"/>
</dbReference>
<accession>A0A9X4ETG5</accession>
<keyword evidence="1" id="KW-0175">Coiled coil</keyword>